<evidence type="ECO:0000256" key="7">
    <source>
        <dbReference type="SAM" id="MobiDB-lite"/>
    </source>
</evidence>
<dbReference type="AlphaFoldDB" id="D2V208"/>
<keyword evidence="3 6" id="KW-0597">Phosphoprotein</keyword>
<keyword evidence="5 11" id="KW-0418">Kinase</keyword>
<dbReference type="STRING" id="5762.D2V208"/>
<dbReference type="Pfam" id="PF00072">
    <property type="entry name" value="Response_reg"/>
    <property type="match status" value="1"/>
</dbReference>
<feature type="transmembrane region" description="Helical" evidence="8">
    <location>
        <begin position="188"/>
        <end position="207"/>
    </location>
</feature>
<dbReference type="CDD" id="cd00082">
    <property type="entry name" value="HisKA"/>
    <property type="match status" value="1"/>
</dbReference>
<evidence type="ECO:0000256" key="3">
    <source>
        <dbReference type="ARBA" id="ARBA00022553"/>
    </source>
</evidence>
<dbReference type="InterPro" id="IPR036890">
    <property type="entry name" value="HATPase_C_sf"/>
</dbReference>
<evidence type="ECO:0000259" key="10">
    <source>
        <dbReference type="PROSITE" id="PS50110"/>
    </source>
</evidence>
<dbReference type="KEGG" id="ngr:NAEGRDRAFT_78203"/>
<keyword evidence="4" id="KW-0808">Transferase</keyword>
<evidence type="ECO:0000256" key="1">
    <source>
        <dbReference type="ARBA" id="ARBA00000085"/>
    </source>
</evidence>
<keyword evidence="8" id="KW-1133">Transmembrane helix</keyword>
<evidence type="ECO:0000256" key="6">
    <source>
        <dbReference type="PROSITE-ProRule" id="PRU00169"/>
    </source>
</evidence>
<feature type="modified residue" description="4-aspartylphosphate" evidence="6">
    <location>
        <position position="590"/>
    </location>
</feature>
<dbReference type="SUPFAM" id="SSF47384">
    <property type="entry name" value="Homodimeric domain of signal transducing histidine kinase"/>
    <property type="match status" value="1"/>
</dbReference>
<evidence type="ECO:0000256" key="4">
    <source>
        <dbReference type="ARBA" id="ARBA00022679"/>
    </source>
</evidence>
<dbReference type="InParanoid" id="D2V208"/>
<dbReference type="PROSITE" id="PS50110">
    <property type="entry name" value="RESPONSE_REGULATORY"/>
    <property type="match status" value="1"/>
</dbReference>
<proteinExistence type="predicted"/>
<dbReference type="InterPro" id="IPR003594">
    <property type="entry name" value="HATPase_dom"/>
</dbReference>
<comment type="catalytic activity">
    <reaction evidence="1">
        <text>ATP + protein L-histidine = ADP + protein N-phospho-L-histidine.</text>
        <dbReference type="EC" id="2.7.13.3"/>
    </reaction>
</comment>
<evidence type="ECO:0000256" key="2">
    <source>
        <dbReference type="ARBA" id="ARBA00012438"/>
    </source>
</evidence>
<dbReference type="OrthoDB" id="10266508at2759"/>
<protein>
    <recommendedName>
        <fullName evidence="2">histidine kinase</fullName>
        <ecNumber evidence="2">2.7.13.3</ecNumber>
    </recommendedName>
</protein>
<organism evidence="12">
    <name type="scientific">Naegleria gruberi</name>
    <name type="common">Amoeba</name>
    <dbReference type="NCBI Taxonomy" id="5762"/>
    <lineage>
        <taxon>Eukaryota</taxon>
        <taxon>Discoba</taxon>
        <taxon>Heterolobosea</taxon>
        <taxon>Tetramitia</taxon>
        <taxon>Eutetramitia</taxon>
        <taxon>Vahlkampfiidae</taxon>
        <taxon>Naegleria</taxon>
    </lineage>
</organism>
<dbReference type="PANTHER" id="PTHR43047">
    <property type="entry name" value="TWO-COMPONENT HISTIDINE PROTEIN KINASE"/>
    <property type="match status" value="1"/>
</dbReference>
<evidence type="ECO:0000256" key="5">
    <source>
        <dbReference type="ARBA" id="ARBA00022777"/>
    </source>
</evidence>
<name>D2V208_NAEGR</name>
<sequence length="655" mass="73684">MPTHQSPTSTNHVSSGENSSTNANGTSSEQLQQDNYRPVVNLERREKPSWMNRKEFKVYDFVAARKGSEWELKLLRMISSPKGVVLSLMICNVLAIVYGLVSLDWIGNLLNISIALFLFVSNRSSLANILNNEDTTKTMDWHILLGRVVSATIRYFLFKSNKILFIPAVIIWLLFENKWYLQSTVLGLIPTLYFTTLFVSCGIYTGIVDYIANGLTVDMITSLCESFGLAASFWILTYSLVNVTGYLSMKVEKLEQTRAKLEEALTVRNTFLSHVSHEFRCPIMSSRGCLELLKETKLNSSQTELVDMALSSNNVLLLLIEDILQIIRIENETNQEKIDHEIKKESFELEKCLFDLQNIISGYAKQFEINLNFICDSLSHTIVKSNRSYIYQILSNLLTNSIKASKPKSNVTLTATILEKNEKSAKIEFKISDKGKGIPKELISKIFEPFVQLDNNNESKVPSSGLGLTTVSILLNHMKGTINVDSTVGVGSDFAVTIPFELADFVDNESVTVERIVESQLTIHEEHLRLSSAASSSKQSENEIILAEDNPVNRKILLKMLSTLGYAADSVSDGRELLDNYKNHKIVFTDMNMPNMNGLEAGKELRRLYGNSFKLILITGNVLTAEEEQSREIFDKILLKPCSKNDLKLCLDGLK</sequence>
<dbReference type="Proteomes" id="UP000006671">
    <property type="component" value="Unassembled WGS sequence"/>
</dbReference>
<dbReference type="InterPro" id="IPR011006">
    <property type="entry name" value="CheY-like_superfamily"/>
</dbReference>
<dbReference type="GO" id="GO:0000155">
    <property type="term" value="F:phosphorelay sensor kinase activity"/>
    <property type="evidence" value="ECO:0007669"/>
    <property type="project" value="InterPro"/>
</dbReference>
<feature type="compositionally biased region" description="Polar residues" evidence="7">
    <location>
        <begin position="1"/>
        <end position="35"/>
    </location>
</feature>
<feature type="domain" description="Response regulatory" evidence="10">
    <location>
        <begin position="543"/>
        <end position="655"/>
    </location>
</feature>
<dbReference type="VEuPathDB" id="AmoebaDB:NAEGRDRAFT_78203"/>
<dbReference type="Gene3D" id="3.40.50.2300">
    <property type="match status" value="1"/>
</dbReference>
<dbReference type="SMART" id="SM00388">
    <property type="entry name" value="HisKA"/>
    <property type="match status" value="1"/>
</dbReference>
<evidence type="ECO:0000313" key="12">
    <source>
        <dbReference type="Proteomes" id="UP000006671"/>
    </source>
</evidence>
<dbReference type="GeneID" id="8852622"/>
<dbReference type="Pfam" id="PF02518">
    <property type="entry name" value="HATPase_c"/>
    <property type="match status" value="1"/>
</dbReference>
<dbReference type="SUPFAM" id="SSF52172">
    <property type="entry name" value="CheY-like"/>
    <property type="match status" value="1"/>
</dbReference>
<dbReference type="eggNOG" id="KOG0519">
    <property type="taxonomic scope" value="Eukaryota"/>
</dbReference>
<dbReference type="SUPFAM" id="SSF55874">
    <property type="entry name" value="ATPase domain of HSP90 chaperone/DNA topoisomerase II/histidine kinase"/>
    <property type="match status" value="1"/>
</dbReference>
<keyword evidence="12" id="KW-1185">Reference proteome</keyword>
<dbReference type="RefSeq" id="XP_002682149.1">
    <property type="nucleotide sequence ID" value="XM_002682103.1"/>
</dbReference>
<dbReference type="CDD" id="cd17546">
    <property type="entry name" value="REC_hyHK_CKI1_RcsC-like"/>
    <property type="match status" value="1"/>
</dbReference>
<dbReference type="InterPro" id="IPR003661">
    <property type="entry name" value="HisK_dim/P_dom"/>
</dbReference>
<dbReference type="GO" id="GO:0009927">
    <property type="term" value="F:histidine phosphotransfer kinase activity"/>
    <property type="evidence" value="ECO:0007669"/>
    <property type="project" value="TreeGrafter"/>
</dbReference>
<feature type="transmembrane region" description="Helical" evidence="8">
    <location>
        <begin position="163"/>
        <end position="181"/>
    </location>
</feature>
<dbReference type="PROSITE" id="PS50109">
    <property type="entry name" value="HIS_KIN"/>
    <property type="match status" value="1"/>
</dbReference>
<dbReference type="InterPro" id="IPR001789">
    <property type="entry name" value="Sig_transdc_resp-reg_receiver"/>
</dbReference>
<dbReference type="InterPro" id="IPR004358">
    <property type="entry name" value="Sig_transdc_His_kin-like_C"/>
</dbReference>
<evidence type="ECO:0000313" key="11">
    <source>
        <dbReference type="EMBL" id="EFC49405.1"/>
    </source>
</evidence>
<dbReference type="InterPro" id="IPR036097">
    <property type="entry name" value="HisK_dim/P_sf"/>
</dbReference>
<reference evidence="11 12" key="1">
    <citation type="journal article" date="2010" name="Cell">
        <title>The genome of Naegleria gruberi illuminates early eukaryotic versatility.</title>
        <authorList>
            <person name="Fritz-Laylin L.K."/>
            <person name="Prochnik S.E."/>
            <person name="Ginger M.L."/>
            <person name="Dacks J.B."/>
            <person name="Carpenter M.L."/>
            <person name="Field M.C."/>
            <person name="Kuo A."/>
            <person name="Paredez A."/>
            <person name="Chapman J."/>
            <person name="Pham J."/>
            <person name="Shu S."/>
            <person name="Neupane R."/>
            <person name="Cipriano M."/>
            <person name="Mancuso J."/>
            <person name="Tu H."/>
            <person name="Salamov A."/>
            <person name="Lindquist E."/>
            <person name="Shapiro H."/>
            <person name="Lucas S."/>
            <person name="Grigoriev I.V."/>
            <person name="Cande W.Z."/>
            <person name="Fulton C."/>
            <person name="Rokhsar D.S."/>
            <person name="Dawson S.C."/>
        </authorList>
    </citation>
    <scope>NUCLEOTIDE SEQUENCE [LARGE SCALE GENOMIC DNA]</scope>
    <source>
        <strain evidence="11 12">NEG-M</strain>
    </source>
</reference>
<dbReference type="InterPro" id="IPR005467">
    <property type="entry name" value="His_kinase_dom"/>
</dbReference>
<feature type="transmembrane region" description="Helical" evidence="8">
    <location>
        <begin position="83"/>
        <end position="103"/>
    </location>
</feature>
<dbReference type="Gene3D" id="1.10.287.130">
    <property type="match status" value="1"/>
</dbReference>
<dbReference type="Pfam" id="PF00512">
    <property type="entry name" value="HisKA"/>
    <property type="match status" value="1"/>
</dbReference>
<evidence type="ECO:0000256" key="8">
    <source>
        <dbReference type="SAM" id="Phobius"/>
    </source>
</evidence>
<dbReference type="EC" id="2.7.13.3" evidence="2"/>
<dbReference type="PRINTS" id="PR00344">
    <property type="entry name" value="BCTRLSENSOR"/>
</dbReference>
<gene>
    <name evidence="11" type="ORF">NAEGRDRAFT_78203</name>
</gene>
<feature type="transmembrane region" description="Helical" evidence="8">
    <location>
        <begin position="227"/>
        <end position="248"/>
    </location>
</feature>
<dbReference type="EMBL" id="GG738848">
    <property type="protein sequence ID" value="EFC49405.1"/>
    <property type="molecule type" value="Genomic_DNA"/>
</dbReference>
<keyword evidence="8" id="KW-0472">Membrane</keyword>
<dbReference type="PANTHER" id="PTHR43047:SF72">
    <property type="entry name" value="OSMOSENSING HISTIDINE PROTEIN KINASE SLN1"/>
    <property type="match status" value="1"/>
</dbReference>
<accession>D2V208</accession>
<dbReference type="SMART" id="SM00387">
    <property type="entry name" value="HATPase_c"/>
    <property type="match status" value="1"/>
</dbReference>
<dbReference type="GO" id="GO:0005886">
    <property type="term" value="C:plasma membrane"/>
    <property type="evidence" value="ECO:0007669"/>
    <property type="project" value="TreeGrafter"/>
</dbReference>
<dbReference type="Gene3D" id="3.30.565.10">
    <property type="entry name" value="Histidine kinase-like ATPase, C-terminal domain"/>
    <property type="match status" value="1"/>
</dbReference>
<keyword evidence="8" id="KW-0812">Transmembrane</keyword>
<feature type="domain" description="Histidine kinase" evidence="9">
    <location>
        <begin position="274"/>
        <end position="502"/>
    </location>
</feature>
<feature type="region of interest" description="Disordered" evidence="7">
    <location>
        <begin position="1"/>
        <end position="38"/>
    </location>
</feature>
<feature type="transmembrane region" description="Helical" evidence="8">
    <location>
        <begin position="109"/>
        <end position="129"/>
    </location>
</feature>
<evidence type="ECO:0000259" key="9">
    <source>
        <dbReference type="PROSITE" id="PS50109"/>
    </source>
</evidence>
<dbReference type="SMART" id="SM00448">
    <property type="entry name" value="REC"/>
    <property type="match status" value="1"/>
</dbReference>